<dbReference type="NCBIfam" id="NF000539">
    <property type="entry name" value="plantaricin"/>
    <property type="match status" value="1"/>
</dbReference>
<dbReference type="EMBL" id="JACEIQ010000001">
    <property type="protein sequence ID" value="MBA4492714.1"/>
    <property type="molecule type" value="Genomic_DNA"/>
</dbReference>
<evidence type="ECO:0000313" key="2">
    <source>
        <dbReference type="Proteomes" id="UP000535491"/>
    </source>
</evidence>
<comment type="caution">
    <text evidence="1">The sequence shown here is derived from an EMBL/GenBank/DDBJ whole genome shotgun (WGS) entry which is preliminary data.</text>
</comment>
<protein>
    <submittedName>
        <fullName evidence="1">Plantaricin C family lantibiotic</fullName>
    </submittedName>
</protein>
<dbReference type="AlphaFoldDB" id="A0A7W1WMN6"/>
<name>A0A7W1WMN6_9BACL</name>
<evidence type="ECO:0000313" key="1">
    <source>
        <dbReference type="EMBL" id="MBA4492714.1"/>
    </source>
</evidence>
<sequence length="95" mass="10245">MNKNSVIRYWKDPVYRSKLPEEMKANMLENPIGDSLKGLSDLEKSSIAGGVNAQSTGTTTKAALCTFTDCGTVSKLGGNDGWYCTLTVECMPSCN</sequence>
<proteinExistence type="predicted"/>
<dbReference type="InterPro" id="IPR027635">
    <property type="entry name" value="Lantibiotic2_lead_pep_dom"/>
</dbReference>
<reference evidence="1 2" key="1">
    <citation type="submission" date="2020-07" db="EMBL/GenBank/DDBJ databases">
        <authorList>
            <person name="Feng H."/>
        </authorList>
    </citation>
    <scope>NUCLEOTIDE SEQUENCE [LARGE SCALE GENOMIC DNA]</scope>
    <source>
        <strain evidence="2">s-10</strain>
    </source>
</reference>
<dbReference type="Proteomes" id="UP000535491">
    <property type="component" value="Unassembled WGS sequence"/>
</dbReference>
<dbReference type="InterPro" id="IPR029243">
    <property type="entry name" value="Lantibiotic_alpha"/>
</dbReference>
<dbReference type="NCBIfam" id="TIGR03898">
    <property type="entry name" value="lanti_MRSA_kill"/>
    <property type="match status" value="1"/>
</dbReference>
<keyword evidence="2" id="KW-1185">Reference proteome</keyword>
<gene>
    <name evidence="1" type="ORF">H1191_00080</name>
</gene>
<dbReference type="RefSeq" id="WP_181749955.1">
    <property type="nucleotide sequence ID" value="NZ_JACEIQ010000001.1"/>
</dbReference>
<organism evidence="1 2">
    <name type="scientific">Paenactinomyces guangxiensis</name>
    <dbReference type="NCBI Taxonomy" id="1490290"/>
    <lineage>
        <taxon>Bacteria</taxon>
        <taxon>Bacillati</taxon>
        <taxon>Bacillota</taxon>
        <taxon>Bacilli</taxon>
        <taxon>Bacillales</taxon>
        <taxon>Thermoactinomycetaceae</taxon>
        <taxon>Paenactinomyces</taxon>
    </lineage>
</organism>
<accession>A0A7W1WMN6</accession>
<dbReference type="Pfam" id="PF14867">
    <property type="entry name" value="Lantibiotic_a"/>
    <property type="match status" value="1"/>
</dbReference>
<dbReference type="GO" id="GO:0050830">
    <property type="term" value="P:defense response to Gram-positive bacterium"/>
    <property type="evidence" value="ECO:0007669"/>
    <property type="project" value="InterPro"/>
</dbReference>